<feature type="compositionally biased region" description="Polar residues" evidence="1">
    <location>
        <begin position="398"/>
        <end position="408"/>
    </location>
</feature>
<sequence>MSQALHLRSRDCQKLQLCFGLFNAAHGSSKQVIEAISYCSLSCGYDTTRSAISTLTNKSCEGALNIIDSHMFVYDNYVASTSNSIEQCKEALNKTQSGTLPMIYKLCSVKDPKDLALQPILNNLKTFRPLRLSDIRPKRNQSAAYLHQSKVTLIKTLIEFVSAFSYASQHPLVQYQACRQLDPLPKTEFFPLRMCMIEEASADGNLNIHKNIYLHQLKLDPDSLGKKAVPVITDQLTSSLIRTNQMERVDDLTVFDCRSMLQLGPAVFHMLLNLLRALHVRHYGSARQPGSLAWFFSMMDKKRLENDKPNHYTLESACEQILNGLILDAWMKECGKSLEEYAKEKPDLEKLYQLVGKILEEYATPLPEIKKLQKKETTRNTKNLRKTAVLVKALLGDDSNTPGNTLATSSPSSPPPLPPPLNPLDPEADVICQNTRLLFQNLLYAHELKISTSSAIFHGCGSNKYVLEILYYLNNLLQIWPKAFGDVMRDNTLINISGLFKHFMGVDLNIEHIIGYVKEIHESIGLLNTWDQVADLTAAIKSLHAVKVLIRNMLSLAYQKRGHTDPDTSNLVHLVTQVAKDSRLQEFVLKHDVDNSVKQTSDVKKEGYEKLEKTTILTLNRNMAVLHGEGSDIEEEDDEQDLITGTAIE</sequence>
<organism evidence="3 4">
    <name type="scientific">Moniliophthora roreri (strain MCA 2997)</name>
    <name type="common">Cocoa frosty pod rot fungus</name>
    <name type="synonym">Crinipellis roreri</name>
    <dbReference type="NCBI Taxonomy" id="1381753"/>
    <lineage>
        <taxon>Eukaryota</taxon>
        <taxon>Fungi</taxon>
        <taxon>Dikarya</taxon>
        <taxon>Basidiomycota</taxon>
        <taxon>Agaricomycotina</taxon>
        <taxon>Agaricomycetes</taxon>
        <taxon>Agaricomycetidae</taxon>
        <taxon>Agaricales</taxon>
        <taxon>Marasmiineae</taxon>
        <taxon>Marasmiaceae</taxon>
        <taxon>Moniliophthora</taxon>
    </lineage>
</organism>
<dbReference type="Pfam" id="PF20231">
    <property type="entry name" value="DUF6589"/>
    <property type="match status" value="1"/>
</dbReference>
<reference evidence="3 4" key="1">
    <citation type="journal article" date="2014" name="BMC Genomics">
        <title>Genome and secretome analysis of the hemibiotrophic fungal pathogen, Moniliophthora roreri, which causes frosty pod rot disease of cacao: mechanisms of the biotrophic and necrotrophic phases.</title>
        <authorList>
            <person name="Meinhardt L.W."/>
            <person name="Costa G.G.L."/>
            <person name="Thomazella D.P.T."/>
            <person name="Teixeira P.J.P.L."/>
            <person name="Carazzolle M.F."/>
            <person name="Schuster S.C."/>
            <person name="Carlson J.E."/>
            <person name="Guiltinan M.J."/>
            <person name="Mieczkowski P."/>
            <person name="Farmer A."/>
            <person name="Ramaraj T."/>
            <person name="Crozier J."/>
            <person name="Davis R.E."/>
            <person name="Shao J."/>
            <person name="Melnick R.L."/>
            <person name="Pereira G.A.G."/>
            <person name="Bailey B.A."/>
        </authorList>
    </citation>
    <scope>NUCLEOTIDE SEQUENCE [LARGE SCALE GENOMIC DNA]</scope>
    <source>
        <strain evidence="3 4">MCA 2997</strain>
    </source>
</reference>
<evidence type="ECO:0000313" key="4">
    <source>
        <dbReference type="Proteomes" id="UP000017559"/>
    </source>
</evidence>
<dbReference type="KEGG" id="mrr:Moror_11656"/>
<dbReference type="EMBL" id="AWSO01000785">
    <property type="protein sequence ID" value="ESK87436.1"/>
    <property type="molecule type" value="Genomic_DNA"/>
</dbReference>
<keyword evidence="4" id="KW-1185">Reference proteome</keyword>
<dbReference type="AlphaFoldDB" id="V2X3S2"/>
<feature type="compositionally biased region" description="Pro residues" evidence="1">
    <location>
        <begin position="412"/>
        <end position="423"/>
    </location>
</feature>
<dbReference type="InterPro" id="IPR046496">
    <property type="entry name" value="DUF6589"/>
</dbReference>
<evidence type="ECO:0000313" key="3">
    <source>
        <dbReference type="EMBL" id="ESK87436.1"/>
    </source>
</evidence>
<dbReference type="STRING" id="1381753.V2X3S2"/>
<feature type="domain" description="DUF6589" evidence="2">
    <location>
        <begin position="127"/>
        <end position="563"/>
    </location>
</feature>
<evidence type="ECO:0000256" key="1">
    <source>
        <dbReference type="SAM" id="MobiDB-lite"/>
    </source>
</evidence>
<dbReference type="Proteomes" id="UP000017559">
    <property type="component" value="Unassembled WGS sequence"/>
</dbReference>
<dbReference type="OrthoDB" id="3040861at2759"/>
<feature type="compositionally biased region" description="Acidic residues" evidence="1">
    <location>
        <begin position="631"/>
        <end position="641"/>
    </location>
</feature>
<feature type="region of interest" description="Disordered" evidence="1">
    <location>
        <begin position="396"/>
        <end position="423"/>
    </location>
</feature>
<protein>
    <recommendedName>
        <fullName evidence="2">DUF6589 domain-containing protein</fullName>
    </recommendedName>
</protein>
<evidence type="ECO:0000259" key="2">
    <source>
        <dbReference type="Pfam" id="PF20231"/>
    </source>
</evidence>
<name>V2X3S2_MONRO</name>
<feature type="region of interest" description="Disordered" evidence="1">
    <location>
        <begin position="629"/>
        <end position="649"/>
    </location>
</feature>
<comment type="caution">
    <text evidence="3">The sequence shown here is derived from an EMBL/GenBank/DDBJ whole genome shotgun (WGS) entry which is preliminary data.</text>
</comment>
<proteinExistence type="predicted"/>
<accession>V2X3S2</accession>
<gene>
    <name evidence="3" type="ORF">Moror_11656</name>
</gene>
<dbReference type="HOGENOM" id="CLU_039529_0_0_1"/>